<feature type="domain" description="Major facilitator superfamily (MFS) profile" evidence="8">
    <location>
        <begin position="170"/>
        <end position="409"/>
    </location>
</feature>
<feature type="transmembrane region" description="Helical" evidence="7">
    <location>
        <begin position="313"/>
        <end position="334"/>
    </location>
</feature>
<evidence type="ECO:0000313" key="10">
    <source>
        <dbReference type="Proteomes" id="UP000199022"/>
    </source>
</evidence>
<gene>
    <name evidence="9" type="ORF">SAMN05661030_4167</name>
</gene>
<dbReference type="InterPro" id="IPR020846">
    <property type="entry name" value="MFS_dom"/>
</dbReference>
<feature type="transmembrane region" description="Helical" evidence="7">
    <location>
        <begin position="12"/>
        <end position="35"/>
    </location>
</feature>
<evidence type="ECO:0000256" key="6">
    <source>
        <dbReference type="ARBA" id="ARBA00023136"/>
    </source>
</evidence>
<evidence type="ECO:0000256" key="1">
    <source>
        <dbReference type="ARBA" id="ARBA00004651"/>
    </source>
</evidence>
<reference evidence="10" key="1">
    <citation type="submission" date="2016-10" db="EMBL/GenBank/DDBJ databases">
        <authorList>
            <person name="Varghese N."/>
            <person name="Submissions S."/>
        </authorList>
    </citation>
    <scope>NUCLEOTIDE SEQUENCE [LARGE SCALE GENOMIC DNA]</scope>
    <source>
        <strain evidence="10">DSM 45962</strain>
    </source>
</reference>
<feature type="transmembrane region" description="Helical" evidence="7">
    <location>
        <begin position="84"/>
        <end position="117"/>
    </location>
</feature>
<feature type="transmembrane region" description="Helical" evidence="7">
    <location>
        <begin position="286"/>
        <end position="307"/>
    </location>
</feature>
<evidence type="ECO:0000259" key="8">
    <source>
        <dbReference type="PROSITE" id="PS50850"/>
    </source>
</evidence>
<dbReference type="STRING" id="1225127.SAMN05661030_4167"/>
<dbReference type="Gene3D" id="1.20.1250.20">
    <property type="entry name" value="MFS general substrate transporter like domains"/>
    <property type="match status" value="1"/>
</dbReference>
<dbReference type="GO" id="GO:0022857">
    <property type="term" value="F:transmembrane transporter activity"/>
    <property type="evidence" value="ECO:0007669"/>
    <property type="project" value="InterPro"/>
</dbReference>
<keyword evidence="5 7" id="KW-1133">Transmembrane helix</keyword>
<dbReference type="Proteomes" id="UP000199022">
    <property type="component" value="Unassembled WGS sequence"/>
</dbReference>
<keyword evidence="10" id="KW-1185">Reference proteome</keyword>
<proteinExistence type="predicted"/>
<feature type="transmembrane region" description="Helical" evidence="7">
    <location>
        <begin position="252"/>
        <end position="274"/>
    </location>
</feature>
<accession>A0A1I1V0V0</accession>
<keyword evidence="3" id="KW-1003">Cell membrane</keyword>
<keyword evidence="2" id="KW-0813">Transport</keyword>
<dbReference type="PROSITE" id="PS50850">
    <property type="entry name" value="MFS"/>
    <property type="match status" value="1"/>
</dbReference>
<dbReference type="InterPro" id="IPR010290">
    <property type="entry name" value="TM_effector"/>
</dbReference>
<evidence type="ECO:0000313" key="9">
    <source>
        <dbReference type="EMBL" id="SFD76667.1"/>
    </source>
</evidence>
<evidence type="ECO:0000256" key="7">
    <source>
        <dbReference type="SAM" id="Phobius"/>
    </source>
</evidence>
<feature type="transmembrane region" description="Helical" evidence="7">
    <location>
        <begin position="355"/>
        <end position="374"/>
    </location>
</feature>
<comment type="subcellular location">
    <subcellularLocation>
        <location evidence="1">Cell membrane</location>
        <topology evidence="1">Multi-pass membrane protein</topology>
    </subcellularLocation>
</comment>
<evidence type="ECO:0000256" key="2">
    <source>
        <dbReference type="ARBA" id="ARBA00022448"/>
    </source>
</evidence>
<dbReference type="PANTHER" id="PTHR23513:SF6">
    <property type="entry name" value="MAJOR FACILITATOR SUPERFAMILY ASSOCIATED DOMAIN-CONTAINING PROTEIN"/>
    <property type="match status" value="1"/>
</dbReference>
<dbReference type="GO" id="GO:0005886">
    <property type="term" value="C:plasma membrane"/>
    <property type="evidence" value="ECO:0007669"/>
    <property type="project" value="UniProtKB-SubCell"/>
</dbReference>
<sequence>MTDRPATAPGFGRFWAASTVTGFGAYVTSVAIGVLVEVDLDGTALDLGWVNAARWAPYLLVGLFAGVLADRVRRRPLLAGADLARAAVLAAVPLLAALDVLTLATLTALVAAFGLAAVVGDAAQQSFLPRLVGAAGLGRANTRLQQGDAAAQGAGPLLGGALAAAGAPLALLVGAVGHLASGVLVLATPLRDPGPPRAPRRAVLTELREGVRWVYRHPTLRPLALTTHTWFVANAAIGTVAVTYLLTVLDVGAFGLGVATAAAGVGTLVGTSVAHRVGRRTGGAGTVVGGRIVEATGVLLLVVLPLLPGPELVGVVVAQLLFGVGMGVEGPFEMSHRQAVTPDHLQGRTNATMRSFNRAAIVVGAPAGGALALATSPRTALIVAAAVIAASTLALARSGFRHADELPTA</sequence>
<evidence type="ECO:0000256" key="3">
    <source>
        <dbReference type="ARBA" id="ARBA00022475"/>
    </source>
</evidence>
<dbReference type="CDD" id="cd06173">
    <property type="entry name" value="MFS_MefA_like"/>
    <property type="match status" value="1"/>
</dbReference>
<feature type="transmembrane region" description="Helical" evidence="7">
    <location>
        <begin position="223"/>
        <end position="246"/>
    </location>
</feature>
<organism evidence="9 10">
    <name type="scientific">Klenkia taihuensis</name>
    <dbReference type="NCBI Taxonomy" id="1225127"/>
    <lineage>
        <taxon>Bacteria</taxon>
        <taxon>Bacillati</taxon>
        <taxon>Actinomycetota</taxon>
        <taxon>Actinomycetes</taxon>
        <taxon>Geodermatophilales</taxon>
        <taxon>Geodermatophilaceae</taxon>
        <taxon>Klenkia</taxon>
    </lineage>
</organism>
<dbReference type="RefSeq" id="WP_165629047.1">
    <property type="nucleotide sequence ID" value="NZ_BNAC01000007.1"/>
</dbReference>
<dbReference type="AlphaFoldDB" id="A0A1I1V0V0"/>
<dbReference type="SUPFAM" id="SSF103473">
    <property type="entry name" value="MFS general substrate transporter"/>
    <property type="match status" value="1"/>
</dbReference>
<dbReference type="EMBL" id="FOMD01000007">
    <property type="protein sequence ID" value="SFD76667.1"/>
    <property type="molecule type" value="Genomic_DNA"/>
</dbReference>
<dbReference type="Pfam" id="PF05977">
    <property type="entry name" value="MFS_3"/>
    <property type="match status" value="1"/>
</dbReference>
<dbReference type="InterPro" id="IPR036259">
    <property type="entry name" value="MFS_trans_sf"/>
</dbReference>
<keyword evidence="6 7" id="KW-0472">Membrane</keyword>
<dbReference type="PANTHER" id="PTHR23513">
    <property type="entry name" value="INTEGRAL MEMBRANE EFFLUX PROTEIN-RELATED"/>
    <property type="match status" value="1"/>
</dbReference>
<feature type="transmembrane region" description="Helical" evidence="7">
    <location>
        <begin position="165"/>
        <end position="187"/>
    </location>
</feature>
<evidence type="ECO:0000256" key="4">
    <source>
        <dbReference type="ARBA" id="ARBA00022692"/>
    </source>
</evidence>
<name>A0A1I1V0V0_9ACTN</name>
<keyword evidence="4 7" id="KW-0812">Transmembrane</keyword>
<protein>
    <submittedName>
        <fullName evidence="9">Predicted arabinose efflux permease, MFS family</fullName>
    </submittedName>
</protein>
<feature type="transmembrane region" description="Helical" evidence="7">
    <location>
        <begin position="55"/>
        <end position="72"/>
    </location>
</feature>
<evidence type="ECO:0000256" key="5">
    <source>
        <dbReference type="ARBA" id="ARBA00022989"/>
    </source>
</evidence>
<feature type="transmembrane region" description="Helical" evidence="7">
    <location>
        <begin position="380"/>
        <end position="400"/>
    </location>
</feature>